<dbReference type="OrthoDB" id="9812089at2"/>
<dbReference type="STRING" id="887144.BJF91_11515"/>
<evidence type="ECO:0000256" key="1">
    <source>
        <dbReference type="SAM" id="SignalP"/>
    </source>
</evidence>
<evidence type="ECO:0000259" key="2">
    <source>
        <dbReference type="Pfam" id="PF12680"/>
    </source>
</evidence>
<dbReference type="Gene3D" id="3.10.450.50">
    <property type="match status" value="1"/>
</dbReference>
<gene>
    <name evidence="4" type="ORF">BJF91_11515</name>
    <name evidence="3" type="ORF">GGQ71_003204</name>
</gene>
<evidence type="ECO:0000313" key="3">
    <source>
        <dbReference type="EMBL" id="MBB4008924.1"/>
    </source>
</evidence>
<organism evidence="4 5">
    <name type="scientific">Allorhizobium taibaishanense</name>
    <dbReference type="NCBI Taxonomy" id="887144"/>
    <lineage>
        <taxon>Bacteria</taxon>
        <taxon>Pseudomonadati</taxon>
        <taxon>Pseudomonadota</taxon>
        <taxon>Alphaproteobacteria</taxon>
        <taxon>Hyphomicrobiales</taxon>
        <taxon>Rhizobiaceae</taxon>
        <taxon>Rhizobium/Agrobacterium group</taxon>
        <taxon>Allorhizobium</taxon>
    </lineage>
</organism>
<feature type="signal peptide" evidence="1">
    <location>
        <begin position="1"/>
        <end position="25"/>
    </location>
</feature>
<evidence type="ECO:0000313" key="6">
    <source>
        <dbReference type="Proteomes" id="UP000544107"/>
    </source>
</evidence>
<comment type="caution">
    <text evidence="4">The sequence shown here is derived from an EMBL/GenBank/DDBJ whole genome shotgun (WGS) entry which is preliminary data.</text>
</comment>
<dbReference type="InterPro" id="IPR037401">
    <property type="entry name" value="SnoaL-like"/>
</dbReference>
<evidence type="ECO:0000313" key="5">
    <source>
        <dbReference type="Proteomes" id="UP000185598"/>
    </source>
</evidence>
<sequence>MKSLFLALTVTAALASPVLVSPAFAQEAVTAAADTDALFTSTDPVLNRNKQAAYHIFKDLLEAGHWELADQYLTTRYIQHNPNAVSGIQGVVDYFTKVLKQTQKPIPEKMAAKVVAVVAEGDLVTVATVRDVKDPKDPTKTYTTTWFDMWRFVDGKADEHWDGALKP</sequence>
<evidence type="ECO:0000313" key="4">
    <source>
        <dbReference type="EMBL" id="OLP49974.1"/>
    </source>
</evidence>
<dbReference type="AlphaFoldDB" id="A0A1Q9A5W0"/>
<dbReference type="InterPro" id="IPR032710">
    <property type="entry name" value="NTF2-like_dom_sf"/>
</dbReference>
<dbReference type="SUPFAM" id="SSF54427">
    <property type="entry name" value="NTF2-like"/>
    <property type="match status" value="1"/>
</dbReference>
<feature type="chain" id="PRO_5044564351" evidence="1">
    <location>
        <begin position="26"/>
        <end position="167"/>
    </location>
</feature>
<dbReference type="Pfam" id="PF12680">
    <property type="entry name" value="SnoaL_2"/>
    <property type="match status" value="1"/>
</dbReference>
<dbReference type="EMBL" id="JACIED010000003">
    <property type="protein sequence ID" value="MBB4008924.1"/>
    <property type="molecule type" value="Genomic_DNA"/>
</dbReference>
<keyword evidence="1" id="KW-0732">Signal</keyword>
<name>A0A1Q9A5W0_9HYPH</name>
<keyword evidence="5" id="KW-1185">Reference proteome</keyword>
<protein>
    <submittedName>
        <fullName evidence="3">Putative SnoaL-like aldol condensation-catalyzing enzyme</fullName>
    </submittedName>
</protein>
<dbReference type="EMBL" id="MKIN01000021">
    <property type="protein sequence ID" value="OLP49974.1"/>
    <property type="molecule type" value="Genomic_DNA"/>
</dbReference>
<dbReference type="RefSeq" id="WP_075613865.1">
    <property type="nucleotide sequence ID" value="NZ_JACIED010000003.1"/>
</dbReference>
<dbReference type="Proteomes" id="UP000185598">
    <property type="component" value="Unassembled WGS sequence"/>
</dbReference>
<proteinExistence type="predicted"/>
<reference evidence="4 5" key="1">
    <citation type="submission" date="2016-09" db="EMBL/GenBank/DDBJ databases">
        <title>Rhizobium oryziradicis sp. nov., isolated from the root of rice.</title>
        <authorList>
            <person name="Zhao J."/>
            <person name="Zhang X."/>
        </authorList>
    </citation>
    <scope>NUCLEOTIDE SEQUENCE [LARGE SCALE GENOMIC DNA]</scope>
    <source>
        <strain evidence="4 5">14971</strain>
    </source>
</reference>
<accession>A0A1Q9A5W0</accession>
<reference evidence="3 6" key="2">
    <citation type="submission" date="2020-08" db="EMBL/GenBank/DDBJ databases">
        <title>Genomic Encyclopedia of Type Strains, Phase IV (KMG-IV): sequencing the most valuable type-strain genomes for metagenomic binning, comparative biology and taxonomic classification.</title>
        <authorList>
            <person name="Goeker M."/>
        </authorList>
    </citation>
    <scope>NUCLEOTIDE SEQUENCE [LARGE SCALE GENOMIC DNA]</scope>
    <source>
        <strain evidence="3 6">DSM 100021</strain>
    </source>
</reference>
<dbReference type="Proteomes" id="UP000544107">
    <property type="component" value="Unassembled WGS sequence"/>
</dbReference>
<feature type="domain" description="SnoaL-like" evidence="2">
    <location>
        <begin position="59"/>
        <end position="160"/>
    </location>
</feature>